<dbReference type="KEGG" id="faf:OE104_12425"/>
<accession>A0A9E8LTI9</accession>
<protein>
    <submittedName>
        <fullName evidence="1">Uncharacterized protein</fullName>
    </submittedName>
</protein>
<reference evidence="1" key="1">
    <citation type="submission" date="2022-09" db="EMBL/GenBank/DDBJ databases">
        <title>Complete Genomes of Fervidibacillus albus and Fervidibacillus halotolerans isolated from tidal flat sediments.</title>
        <authorList>
            <person name="Kwon K.K."/>
            <person name="Yang S.-H."/>
            <person name="Park M.J."/>
            <person name="Oh H.-M."/>
        </authorList>
    </citation>
    <scope>NUCLEOTIDE SEQUENCE</scope>
    <source>
        <strain evidence="1">MEBiC13591</strain>
    </source>
</reference>
<proteinExistence type="predicted"/>
<sequence length="90" mass="10155">MIISPRTIESLELDVEAFIGYESVRESIPLRGEQVLEIGETELQIVDISVTSNQVMGSIQTEPSITLDEVAIIVDGKKIQMENIYFRRKT</sequence>
<dbReference type="AlphaFoldDB" id="A0A9E8LTI9"/>
<keyword evidence="2" id="KW-1185">Reference proteome</keyword>
<organism evidence="1 2">
    <name type="scientific">Fervidibacillus albus</name>
    <dbReference type="NCBI Taxonomy" id="2980026"/>
    <lineage>
        <taxon>Bacteria</taxon>
        <taxon>Bacillati</taxon>
        <taxon>Bacillota</taxon>
        <taxon>Bacilli</taxon>
        <taxon>Bacillales</taxon>
        <taxon>Bacillaceae</taxon>
        <taxon>Fervidibacillus</taxon>
    </lineage>
</organism>
<name>A0A9E8LTI9_9BACI</name>
<dbReference type="Proteomes" id="UP001164718">
    <property type="component" value="Chromosome"/>
</dbReference>
<gene>
    <name evidence="1" type="ORF">OE104_12425</name>
</gene>
<dbReference type="RefSeq" id="WP_275417140.1">
    <property type="nucleotide sequence ID" value="NZ_CP106878.1"/>
</dbReference>
<evidence type="ECO:0000313" key="1">
    <source>
        <dbReference type="EMBL" id="WAA09358.1"/>
    </source>
</evidence>
<evidence type="ECO:0000313" key="2">
    <source>
        <dbReference type="Proteomes" id="UP001164718"/>
    </source>
</evidence>
<dbReference type="EMBL" id="CP106878">
    <property type="protein sequence ID" value="WAA09358.1"/>
    <property type="molecule type" value="Genomic_DNA"/>
</dbReference>